<name>A0A0F7SVB5_PHARH</name>
<comment type="similarity">
    <text evidence="3">Belongs to the RPAP3 family.</text>
</comment>
<dbReference type="InterPro" id="IPR019734">
    <property type="entry name" value="TPR_rpt"/>
</dbReference>
<evidence type="ECO:0000256" key="2">
    <source>
        <dbReference type="ARBA" id="ARBA00022803"/>
    </source>
</evidence>
<evidence type="ECO:0000313" key="7">
    <source>
        <dbReference type="EMBL" id="CED85486.1"/>
    </source>
</evidence>
<feature type="region of interest" description="Disordered" evidence="5">
    <location>
        <begin position="1"/>
        <end position="23"/>
    </location>
</feature>
<feature type="compositionally biased region" description="Acidic residues" evidence="5">
    <location>
        <begin position="297"/>
        <end position="313"/>
    </location>
</feature>
<accession>A0A0F7SVB5</accession>
<dbReference type="PANTHER" id="PTHR46423:SF1">
    <property type="entry name" value="RNA POLYMERASE II-ASSOCIATED PROTEIN 3"/>
    <property type="match status" value="1"/>
</dbReference>
<dbReference type="InterPro" id="IPR011990">
    <property type="entry name" value="TPR-like_helical_dom_sf"/>
</dbReference>
<keyword evidence="2" id="KW-0802">TPR repeat</keyword>
<proteinExistence type="inferred from homology"/>
<dbReference type="AlphaFoldDB" id="A0A0F7SVB5"/>
<keyword evidence="1" id="KW-0677">Repeat</keyword>
<feature type="region of interest" description="Disordered" evidence="5">
    <location>
        <begin position="132"/>
        <end position="265"/>
    </location>
</feature>
<feature type="compositionally biased region" description="Low complexity" evidence="5">
    <location>
        <begin position="194"/>
        <end position="208"/>
    </location>
</feature>
<feature type="compositionally biased region" description="Polar residues" evidence="5">
    <location>
        <begin position="147"/>
        <end position="160"/>
    </location>
</feature>
<evidence type="ECO:0000256" key="3">
    <source>
        <dbReference type="ARBA" id="ARBA00038275"/>
    </source>
</evidence>
<feature type="compositionally biased region" description="Polar residues" evidence="5">
    <location>
        <begin position="171"/>
        <end position="182"/>
    </location>
</feature>
<dbReference type="Pfam" id="PF13877">
    <property type="entry name" value="RPAP3_C"/>
    <property type="match status" value="1"/>
</dbReference>
<dbReference type="InterPro" id="IPR051966">
    <property type="entry name" value="RPAP3"/>
</dbReference>
<dbReference type="PANTHER" id="PTHR46423">
    <property type="entry name" value="RNA POLYMERASE II-ASSOCIATED PROTEIN 3"/>
    <property type="match status" value="1"/>
</dbReference>
<feature type="domain" description="RNA-polymerase II-associated protein 3-like C-terminal" evidence="6">
    <location>
        <begin position="318"/>
        <end position="401"/>
    </location>
</feature>
<dbReference type="SMART" id="SM00028">
    <property type="entry name" value="TPR"/>
    <property type="match status" value="3"/>
</dbReference>
<dbReference type="Gene3D" id="1.25.40.10">
    <property type="entry name" value="Tetratricopeptide repeat domain"/>
    <property type="match status" value="1"/>
</dbReference>
<feature type="region of interest" description="Disordered" evidence="5">
    <location>
        <begin position="283"/>
        <end position="321"/>
    </location>
</feature>
<evidence type="ECO:0000256" key="5">
    <source>
        <dbReference type="SAM" id="MobiDB-lite"/>
    </source>
</evidence>
<sequence length="415" mass="44988">MAKLEPVSSVQDQAEAAKQKGNDHFKKKEYAESIGCYSHAHILLPSSAIYPLNRAQAYINLSKFSDAERDCSTSISLDPKNPKAWFRRGIARRSLADWAGSRADFTQVLILDRSMEAGVKTELEKVEVAEKAEKEKAKGKQNKKISVVSQPKASPESTTIKPIAIPIKMTYPTSDSSATDVSSIPLISPRNLRPNSSPVSSASASSSPSPSPPPVSLKSHSSTDDGTPALSGSNPPKDPTSAIFPSFPTRSKPKPESELVPGPIGKSGFSALKAARSSKGIIAKVAGPTGRDGLSLEGEDSEDDDDDKEEKEEDLPRPESVHSLVRALKSLNERRSWLVLKNMPVSRLPTLVGSSLEPPLLDHLFVLLESKNPKEKTTKKALAEQLGSLKRFGLNLCMLERGSERWKIIQETYGA</sequence>
<organism evidence="7">
    <name type="scientific">Phaffia rhodozyma</name>
    <name type="common">Yeast</name>
    <name type="synonym">Xanthophyllomyces dendrorhous</name>
    <dbReference type="NCBI Taxonomy" id="264483"/>
    <lineage>
        <taxon>Eukaryota</taxon>
        <taxon>Fungi</taxon>
        <taxon>Dikarya</taxon>
        <taxon>Basidiomycota</taxon>
        <taxon>Agaricomycotina</taxon>
        <taxon>Tremellomycetes</taxon>
        <taxon>Cystofilobasidiales</taxon>
        <taxon>Mrakiaceae</taxon>
        <taxon>Phaffia</taxon>
    </lineage>
</organism>
<dbReference type="EMBL" id="LN483332">
    <property type="protein sequence ID" value="CED85486.1"/>
    <property type="molecule type" value="Genomic_DNA"/>
</dbReference>
<evidence type="ECO:0000256" key="4">
    <source>
        <dbReference type="ARBA" id="ARBA00040133"/>
    </source>
</evidence>
<protein>
    <recommendedName>
        <fullName evidence="4">RNA polymerase II-associated protein 3</fullName>
    </recommendedName>
</protein>
<evidence type="ECO:0000256" key="1">
    <source>
        <dbReference type="ARBA" id="ARBA00022737"/>
    </source>
</evidence>
<dbReference type="SUPFAM" id="SSF48452">
    <property type="entry name" value="TPR-like"/>
    <property type="match status" value="1"/>
</dbReference>
<dbReference type="GO" id="GO:0101031">
    <property type="term" value="C:protein folding chaperone complex"/>
    <property type="evidence" value="ECO:0007669"/>
    <property type="project" value="TreeGrafter"/>
</dbReference>
<dbReference type="InterPro" id="IPR025986">
    <property type="entry name" value="RPAP3-like_C"/>
</dbReference>
<reference evidence="7" key="1">
    <citation type="submission" date="2014-08" db="EMBL/GenBank/DDBJ databases">
        <authorList>
            <person name="Sharma Rahul"/>
            <person name="Thines Marco"/>
        </authorList>
    </citation>
    <scope>NUCLEOTIDE SEQUENCE</scope>
</reference>
<evidence type="ECO:0000259" key="6">
    <source>
        <dbReference type="Pfam" id="PF13877"/>
    </source>
</evidence>